<proteinExistence type="predicted"/>
<dbReference type="GO" id="GO:0071281">
    <property type="term" value="P:cellular response to iron ion"/>
    <property type="evidence" value="ECO:0007669"/>
    <property type="project" value="TreeGrafter"/>
</dbReference>
<dbReference type="Gene3D" id="3.40.50.1980">
    <property type="entry name" value="Nitrogenase molybdenum iron protein domain"/>
    <property type="match status" value="2"/>
</dbReference>
<dbReference type="SUPFAM" id="SSF53807">
    <property type="entry name" value="Helical backbone' metal receptor"/>
    <property type="match status" value="1"/>
</dbReference>
<dbReference type="PROSITE" id="PS50983">
    <property type="entry name" value="FE_B12_PBP"/>
    <property type="match status" value="1"/>
</dbReference>
<name>A0A975F542_9SPIR</name>
<keyword evidence="1" id="KW-0732">Signal</keyword>
<dbReference type="RefSeq" id="WP_210119227.1">
    <property type="nucleotide sequence ID" value="NZ_CP054142.1"/>
</dbReference>
<sequence>MKKILLSIIAATFVFTALGCTKKSGAASEPATRTIVDQNGDSITIPSKIERVVITSLWPLPSIYCLYRGGITNLVGMHPGSMAAAKNSYLAAVYPDVLNISTKFVENNVVNIEQLMSLKPDVILFSATNTKEKEMFRAAGLPAIGFATNIAGWNTIETYASWIQLLGEIFGDTGRSTKIIEYGRKIEEMVKSRNDSVSDAERPKTLILFRYDQSGIATSGSTHFGQYWITTAGGKNVAQDMKGVPSINMEQIYQWNPDIIVLTNFTAYLPEDLYDNRIKGYDWSTVNAVKNRKVYKFPLGMYRWYPPSSDSPLSLLWLSTKLQSEKFADIDMDKTIKDYFKNLYGVTLTDEDVNTIYNPPREAAVY</sequence>
<dbReference type="AlphaFoldDB" id="A0A975F542"/>
<protein>
    <submittedName>
        <fullName evidence="3">ABC transporter substrate-binding protein</fullName>
    </submittedName>
</protein>
<feature type="domain" description="Fe/B12 periplasmic-binding" evidence="2">
    <location>
        <begin position="51"/>
        <end position="326"/>
    </location>
</feature>
<evidence type="ECO:0000259" key="2">
    <source>
        <dbReference type="PROSITE" id="PS50983"/>
    </source>
</evidence>
<dbReference type="EMBL" id="CP054142">
    <property type="protein sequence ID" value="QTQ14575.1"/>
    <property type="molecule type" value="Genomic_DNA"/>
</dbReference>
<evidence type="ECO:0000313" key="3">
    <source>
        <dbReference type="EMBL" id="QTQ14575.1"/>
    </source>
</evidence>
<feature type="signal peptide" evidence="1">
    <location>
        <begin position="1"/>
        <end position="19"/>
    </location>
</feature>
<reference evidence="3 4" key="1">
    <citation type="journal article" date="2021" name="Microbiol. Resour. Announc.">
        <title>Complete Genome Sequences of Three Human Oral Treponema parvum Isolates.</title>
        <authorList>
            <person name="Zeng H."/>
            <person name="Watt R.M."/>
        </authorList>
    </citation>
    <scope>NUCLEOTIDE SEQUENCE [LARGE SCALE GENOMIC DNA]</scope>
    <source>
        <strain evidence="3 4">ATCC 700770</strain>
    </source>
</reference>
<dbReference type="InterPro" id="IPR050902">
    <property type="entry name" value="ABC_Transporter_SBP"/>
</dbReference>
<dbReference type="PROSITE" id="PS51257">
    <property type="entry name" value="PROKAR_LIPOPROTEIN"/>
    <property type="match status" value="1"/>
</dbReference>
<dbReference type="PANTHER" id="PTHR30535">
    <property type="entry name" value="VITAMIN B12-BINDING PROTEIN"/>
    <property type="match status" value="1"/>
</dbReference>
<keyword evidence="4" id="KW-1185">Reference proteome</keyword>
<gene>
    <name evidence="3" type="ORF">HRQ91_08960</name>
</gene>
<evidence type="ECO:0000256" key="1">
    <source>
        <dbReference type="SAM" id="SignalP"/>
    </source>
</evidence>
<accession>A0A975F542</accession>
<dbReference type="Pfam" id="PF01497">
    <property type="entry name" value="Peripla_BP_2"/>
    <property type="match status" value="1"/>
</dbReference>
<dbReference type="InterPro" id="IPR002491">
    <property type="entry name" value="ABC_transptr_periplasmic_BD"/>
</dbReference>
<feature type="chain" id="PRO_5037399594" evidence="1">
    <location>
        <begin position="20"/>
        <end position="366"/>
    </location>
</feature>
<dbReference type="KEGG" id="tpav:HRQ91_08960"/>
<organism evidence="3 4">
    <name type="scientific">Treponema parvum</name>
    <dbReference type="NCBI Taxonomy" id="138851"/>
    <lineage>
        <taxon>Bacteria</taxon>
        <taxon>Pseudomonadati</taxon>
        <taxon>Spirochaetota</taxon>
        <taxon>Spirochaetia</taxon>
        <taxon>Spirochaetales</taxon>
        <taxon>Treponemataceae</taxon>
        <taxon>Treponema</taxon>
    </lineage>
</organism>
<evidence type="ECO:0000313" key="4">
    <source>
        <dbReference type="Proteomes" id="UP000671908"/>
    </source>
</evidence>
<dbReference type="Proteomes" id="UP000671908">
    <property type="component" value="Chromosome"/>
</dbReference>
<dbReference type="Gene3D" id="1.20.58.2180">
    <property type="match status" value="1"/>
</dbReference>
<dbReference type="PANTHER" id="PTHR30535:SF34">
    <property type="entry name" value="MOLYBDATE-BINDING PROTEIN MOLA"/>
    <property type="match status" value="1"/>
</dbReference>